<dbReference type="STRING" id="50718.SU60_06215"/>
<feature type="compositionally biased region" description="Acidic residues" evidence="2">
    <location>
        <begin position="308"/>
        <end position="321"/>
    </location>
</feature>
<dbReference type="Pfam" id="PF08535">
    <property type="entry name" value="KorB"/>
    <property type="match status" value="1"/>
</dbReference>
<dbReference type="PANTHER" id="PTHR33375">
    <property type="entry name" value="CHROMOSOME-PARTITIONING PROTEIN PARB-RELATED"/>
    <property type="match status" value="1"/>
</dbReference>
<evidence type="ECO:0000313" key="5">
    <source>
        <dbReference type="Proteomes" id="UP000031977"/>
    </source>
</evidence>
<dbReference type="Pfam" id="PF02195">
    <property type="entry name" value="ParB_N"/>
    <property type="match status" value="1"/>
</dbReference>
<dbReference type="SUPFAM" id="SSF110849">
    <property type="entry name" value="ParB/Sulfiredoxin"/>
    <property type="match status" value="1"/>
</dbReference>
<dbReference type="GO" id="GO:0007059">
    <property type="term" value="P:chromosome segregation"/>
    <property type="evidence" value="ECO:0007669"/>
    <property type="project" value="TreeGrafter"/>
</dbReference>
<sequence>MKLNNLKNLNQLAQAAQKKQPDGKVILTVPVDEVISKEQVRKRFRNIEELGDSILEEGQQSAIVVYPKNEDGKYVIQKGERRWRACKAKDIPTIDIVVNEKEQTDLDETAGELIENIQRDDLTALEIANALQVFIDKGWQQKDVAKRIGKNTIFVSTHLSLLKMPDCVRELYDNDITADTETLNNLRLLFELNEERCRAVCAVAMSDGMTRKQSRELLNDAKRIKNGDEPTSNEDGAVTNNSEQDNNSNSDSELGEEKGGNFTQSDMESSDDTTGDNVVHQATGEEFTSDDASSQGDTNAPGDKQVDESDDSTDDAEEEGIEPPLAKGKDWKGADPGKLVITVNIIGESENKRGVLMTDRIATEPNVVWVKTLVGEKKEVKPIKVAVTDIELVSVE</sequence>
<dbReference type="InterPro" id="IPR003115">
    <property type="entry name" value="ParB_N"/>
</dbReference>
<dbReference type="Gene3D" id="1.10.10.2830">
    <property type="match status" value="1"/>
</dbReference>
<dbReference type="GO" id="GO:0003677">
    <property type="term" value="F:DNA binding"/>
    <property type="evidence" value="ECO:0007669"/>
    <property type="project" value="InterPro"/>
</dbReference>
<dbReference type="GO" id="GO:0005694">
    <property type="term" value="C:chromosome"/>
    <property type="evidence" value="ECO:0007669"/>
    <property type="project" value="TreeGrafter"/>
</dbReference>
<dbReference type="RefSeq" id="WP_041154763.1">
    <property type="nucleotide sequence ID" value="NZ_CBCRVP010000007.1"/>
</dbReference>
<evidence type="ECO:0000313" key="4">
    <source>
        <dbReference type="EMBL" id="KIN11664.1"/>
    </source>
</evidence>
<dbReference type="NCBIfam" id="TIGR00180">
    <property type="entry name" value="parB_part"/>
    <property type="match status" value="1"/>
</dbReference>
<organism evidence="4 5">
    <name type="scientific">Vibrio mytili</name>
    <dbReference type="NCBI Taxonomy" id="50718"/>
    <lineage>
        <taxon>Bacteria</taxon>
        <taxon>Pseudomonadati</taxon>
        <taxon>Pseudomonadota</taxon>
        <taxon>Gammaproteobacteria</taxon>
        <taxon>Vibrionales</taxon>
        <taxon>Vibrionaceae</taxon>
        <taxon>Vibrio</taxon>
    </lineage>
</organism>
<protein>
    <submittedName>
        <fullName evidence="4">Plasmid stablization protein ParB</fullName>
    </submittedName>
</protein>
<proteinExistence type="inferred from homology"/>
<feature type="compositionally biased region" description="Low complexity" evidence="2">
    <location>
        <begin position="240"/>
        <end position="252"/>
    </location>
</feature>
<comment type="caution">
    <text evidence="4">The sequence shown here is derived from an EMBL/GenBank/DDBJ whole genome shotgun (WGS) entry which is preliminary data.</text>
</comment>
<dbReference type="InterPro" id="IPR036086">
    <property type="entry name" value="ParB/Sulfiredoxin_sf"/>
</dbReference>
<reference evidence="4 5" key="1">
    <citation type="submission" date="2015-01" db="EMBL/GenBank/DDBJ databases">
        <title>Draft genome of Vibrio mytili type strain CAIM 528.</title>
        <authorList>
            <person name="Gonzalez-Castillo A."/>
            <person name="Gomez-Gil B."/>
            <person name="Enciso-Ibarra J."/>
        </authorList>
    </citation>
    <scope>NUCLEOTIDE SEQUENCE [LARGE SCALE GENOMIC DNA]</scope>
    <source>
        <strain evidence="4 5">CAIM 528</strain>
    </source>
</reference>
<dbReference type="PANTHER" id="PTHR33375:SF1">
    <property type="entry name" value="CHROMOSOME-PARTITIONING PROTEIN PARB-RELATED"/>
    <property type="match status" value="1"/>
</dbReference>
<keyword evidence="5" id="KW-1185">Reference proteome</keyword>
<dbReference type="InterPro" id="IPR050336">
    <property type="entry name" value="Chromosome_partition/occlusion"/>
</dbReference>
<dbReference type="Proteomes" id="UP000031977">
    <property type="component" value="Unassembled WGS sequence"/>
</dbReference>
<gene>
    <name evidence="4" type="ORF">SU60_06215</name>
</gene>
<accession>A0A0C3DJS6</accession>
<dbReference type="InterPro" id="IPR004437">
    <property type="entry name" value="ParB/RepB/Spo0J"/>
</dbReference>
<evidence type="ECO:0000256" key="2">
    <source>
        <dbReference type="SAM" id="MobiDB-lite"/>
    </source>
</evidence>
<evidence type="ECO:0000256" key="1">
    <source>
        <dbReference type="ARBA" id="ARBA00006295"/>
    </source>
</evidence>
<dbReference type="OrthoDB" id="9796891at2"/>
<name>A0A0C3DJS6_9VIBR</name>
<dbReference type="SMART" id="SM00470">
    <property type="entry name" value="ParB"/>
    <property type="match status" value="1"/>
</dbReference>
<feature type="domain" description="ParB-like N-terminal" evidence="3">
    <location>
        <begin position="27"/>
        <end position="117"/>
    </location>
</feature>
<dbReference type="Gene3D" id="3.90.1530.30">
    <property type="match status" value="1"/>
</dbReference>
<feature type="region of interest" description="Disordered" evidence="2">
    <location>
        <begin position="222"/>
        <end position="334"/>
    </location>
</feature>
<evidence type="ECO:0000259" key="3">
    <source>
        <dbReference type="SMART" id="SM00470"/>
    </source>
</evidence>
<dbReference type="InterPro" id="IPR013741">
    <property type="entry name" value="KorB_domain"/>
</dbReference>
<dbReference type="SUPFAM" id="SSF109709">
    <property type="entry name" value="KorB DNA-binding domain-like"/>
    <property type="match status" value="1"/>
</dbReference>
<dbReference type="EMBL" id="JXOK01000015">
    <property type="protein sequence ID" value="KIN11664.1"/>
    <property type="molecule type" value="Genomic_DNA"/>
</dbReference>
<comment type="similarity">
    <text evidence="1">Belongs to the ParB family.</text>
</comment>
<dbReference type="AlphaFoldDB" id="A0A0C3DJS6"/>